<organism evidence="2 3">
    <name type="scientific">Rhizophagus irregularis</name>
    <dbReference type="NCBI Taxonomy" id="588596"/>
    <lineage>
        <taxon>Eukaryota</taxon>
        <taxon>Fungi</taxon>
        <taxon>Fungi incertae sedis</taxon>
        <taxon>Mucoromycota</taxon>
        <taxon>Glomeromycotina</taxon>
        <taxon>Glomeromycetes</taxon>
        <taxon>Glomerales</taxon>
        <taxon>Glomeraceae</taxon>
        <taxon>Rhizophagus</taxon>
    </lineage>
</organism>
<keyword evidence="3" id="KW-1185">Reference proteome</keyword>
<evidence type="ECO:0000256" key="1">
    <source>
        <dbReference type="SAM" id="SignalP"/>
    </source>
</evidence>
<dbReference type="VEuPathDB" id="FungiDB:FUN_015699"/>
<dbReference type="VEuPathDB" id="FungiDB:RhiirFUN_013694"/>
<reference evidence="2 3" key="1">
    <citation type="submission" date="2015-10" db="EMBL/GenBank/DDBJ databases">
        <title>Genome analyses suggest a sexual origin of heterokaryosis in a supposedly ancient asexual fungus.</title>
        <authorList>
            <person name="Ropars J."/>
            <person name="Sedzielewska K."/>
            <person name="Noel J."/>
            <person name="Charron P."/>
            <person name="Farinelli L."/>
            <person name="Marton T."/>
            <person name="Kruger M."/>
            <person name="Pelin A."/>
            <person name="Brachmann A."/>
            <person name="Corradi N."/>
        </authorList>
    </citation>
    <scope>NUCLEOTIDE SEQUENCE [LARGE SCALE GENOMIC DNA]</scope>
    <source>
        <strain evidence="2 3">A4</strain>
    </source>
</reference>
<evidence type="ECO:0000313" key="2">
    <source>
        <dbReference type="EMBL" id="PKY55660.1"/>
    </source>
</evidence>
<feature type="chain" id="PRO_5014116894" evidence="1">
    <location>
        <begin position="22"/>
        <end position="182"/>
    </location>
</feature>
<protein>
    <submittedName>
        <fullName evidence="2">Uncharacterized protein</fullName>
    </submittedName>
</protein>
<comment type="caution">
    <text evidence="2">The sequence shown here is derived from an EMBL/GenBank/DDBJ whole genome shotgun (WGS) entry which is preliminary data.</text>
</comment>
<sequence>MICGQLGKLVVTIFICHRVIADNHSALQERKNIWRSVPKNLLTALKEWEEAGEPFEDDDEVLAFIEYKESKAYKNGERPGSLGEILRTNSAGAGGRNSLNGEERRFENSSRVYTISPLTPESENNPIPPHVIVLLSYIGKYVKINIRKYKENETRLNSPASVGDLVRKCESLYALIYQSRVV</sequence>
<evidence type="ECO:0000313" key="3">
    <source>
        <dbReference type="Proteomes" id="UP000234323"/>
    </source>
</evidence>
<dbReference type="Proteomes" id="UP000234323">
    <property type="component" value="Unassembled WGS sequence"/>
</dbReference>
<feature type="signal peptide" evidence="1">
    <location>
        <begin position="1"/>
        <end position="21"/>
    </location>
</feature>
<dbReference type="EMBL" id="LLXI01001919">
    <property type="protein sequence ID" value="PKY55660.1"/>
    <property type="molecule type" value="Genomic_DNA"/>
</dbReference>
<name>A0A2I1H9Y2_9GLOM</name>
<proteinExistence type="predicted"/>
<gene>
    <name evidence="2" type="ORF">RhiirA4_548846</name>
</gene>
<accession>A0A2I1H9Y2</accession>
<keyword evidence="1" id="KW-0732">Signal</keyword>
<dbReference type="AlphaFoldDB" id="A0A2I1H9Y2"/>